<evidence type="ECO:0000313" key="2">
    <source>
        <dbReference type="EMBL" id="ADX68436.1"/>
    </source>
</evidence>
<dbReference type="OrthoDB" id="9779457at2"/>
<proteinExistence type="predicted"/>
<gene>
    <name evidence="2" type="ordered locus">Weevi_1744</name>
</gene>
<feature type="domain" description="4Fe-4S ferredoxin-type" evidence="1">
    <location>
        <begin position="904"/>
        <end position="933"/>
    </location>
</feature>
<dbReference type="HOGENOM" id="CLU_306470_0_0_10"/>
<evidence type="ECO:0000313" key="3">
    <source>
        <dbReference type="Proteomes" id="UP000008641"/>
    </source>
</evidence>
<dbReference type="STRING" id="865938.Weevi_1744"/>
<dbReference type="Pfam" id="PF13247">
    <property type="entry name" value="Fer4_11"/>
    <property type="match status" value="1"/>
</dbReference>
<dbReference type="SUPFAM" id="SSF54862">
    <property type="entry name" value="4Fe-4S ferredoxins"/>
    <property type="match status" value="1"/>
</dbReference>
<dbReference type="Proteomes" id="UP000008641">
    <property type="component" value="Chromosome"/>
</dbReference>
<sequence length="1059" mass="116946">MASKKKYWRSFEELTDSNLSEQLSTNEFAEDIPVDEFLGNTNAMENKKTSRRDFLKILGFSTAAVTLAACEAPIVKSVPYVVKPNDVTPGVPTYYASTIFDGYDYANVLVRTREGRPIRIDANHDARFFGSTNARVQASVLSLYDSDKVKGPMVKTGENKYKTTTWKDLDAKVVSALNSLGGKKAVILTPSLPSPTTKKLIQEFQAKYPTVQHVVFDAVSYSNALDAAQEVYGKREIPFYDLSSTELVISFNADFLGDYNGGGMESSYAAARKPGANMLRHIQVESVLSLTGANADTRIPKKFTDTEKLLAEVYNGLKGASVKDEAASIVKEIKAKGSKAVVLADGSKEAYALAFAINQMIASGAVTNRAVNLKVSNDAVFNQFIAEANAGNVGVLFTYQANPVYAANQSKAVQAAFSKIGLKVALTEKLDETASLADLVAPVTHALESWNDYNPITGVYSLQQPTIPRIFDSRQFQDSLITWLTGTSVVNKVENPNDPTMMMATSESVQPVSAYYEYLRNNWLSTILPLVGGIDFNQALYNGVNESSETTTFVANTAVADGYAAKLASTKAGEWEIQFYTKTGLGDGTQSNNPWLQELPDPITRNSWDNYITLNPLDAEKLGVKIQDNYNVHNGRMQFDGEYFDLTVDGVKLEKVPVFIQPGQAIGSIGLALGYGRTKAGKVGNEIGVNAYSLYKGTIGANNVTLGKTAGAGKHKFANMQQQPTLMGRYEIAREVSLDDFINRPREEWNELGVMPTWKGLTPEKEVDIWRTHDRSVGPHFKLSIDMNACTGCGACIIACQAENNVPVVGKDEIRMSRDMYWLRIDRYYSDVTDNTLTQKVALEGPNMDGKGDGLNEPQQYKLLIQPKAENPDVIFQPIMCQHCNHAPCETVCPVAATSHGRQGQNMMAYNRCIGTRYCANNCPYKVRRFNWFTYTQNDKFDFHMNNDLGRMVLNPDVVVRTRGVMEKCSFCIQQTQAAILKAKKENRRVTDQEFKDSAACAAACATGAMVFGDINDENSEVKKLSESNRSYVLLEEVGTQPNVFYHVKVRNRKEQKNA</sequence>
<dbReference type="InterPro" id="IPR030948">
    <property type="entry name" value="TAT_var_transloc_signal_dom"/>
</dbReference>
<evidence type="ECO:0000259" key="1">
    <source>
        <dbReference type="PROSITE" id="PS51379"/>
    </source>
</evidence>
<protein>
    <submittedName>
        <fullName evidence="2">4Fe-4S ferredoxin iron-sulfur binding domain-containing protein</fullName>
    </submittedName>
</protein>
<reference evidence="2 3" key="1">
    <citation type="journal article" date="2011" name="Stand. Genomic Sci.">
        <title>Complete genome sequence of Weeksella virosa type strain (9751).</title>
        <authorList>
            <person name="Lang E."/>
            <person name="Teshima H."/>
            <person name="Lucas S."/>
            <person name="Lapidus A."/>
            <person name="Hammon N."/>
            <person name="Deshpande S."/>
            <person name="Nolan M."/>
            <person name="Cheng J.F."/>
            <person name="Pitluck S."/>
            <person name="Liolios K."/>
            <person name="Pagani I."/>
            <person name="Mikhailova N."/>
            <person name="Ivanova N."/>
            <person name="Mavromatis K."/>
            <person name="Pati A."/>
            <person name="Tapia R."/>
            <person name="Han C."/>
            <person name="Goodwin L."/>
            <person name="Chen A."/>
            <person name="Palaniappan K."/>
            <person name="Land M."/>
            <person name="Hauser L."/>
            <person name="Chang Y.J."/>
            <person name="Jeffries C.D."/>
            <person name="Brambilla E.M."/>
            <person name="Kopitz M."/>
            <person name="Rohde M."/>
            <person name="Goker M."/>
            <person name="Tindall B.J."/>
            <person name="Detter J.C."/>
            <person name="Woyke T."/>
            <person name="Bristow J."/>
            <person name="Eisen J.A."/>
            <person name="Markowitz V."/>
            <person name="Hugenholtz P."/>
            <person name="Klenk H.P."/>
            <person name="Kyrpides N.C."/>
        </authorList>
    </citation>
    <scope>NUCLEOTIDE SEQUENCE [LARGE SCALE GENOMIC DNA]</scope>
    <source>
        <strain evidence="3">ATCC 43766 / DSM 16922 / JCM 21250 / NBRC 16016 / NCTC 11634 / CL345/78</strain>
    </source>
</reference>
<accession>F0P076</accession>
<dbReference type="SUPFAM" id="SSF53706">
    <property type="entry name" value="Formate dehydrogenase/DMSO reductase, domains 1-3"/>
    <property type="match status" value="1"/>
</dbReference>
<dbReference type="NCBIfam" id="TIGR04519">
    <property type="entry name" value="MoCo_extend_TAT"/>
    <property type="match status" value="1"/>
</dbReference>
<dbReference type="eggNOG" id="COG0437">
    <property type="taxonomic scope" value="Bacteria"/>
</dbReference>
<dbReference type="eggNOG" id="COG0243">
    <property type="taxonomic scope" value="Bacteria"/>
</dbReference>
<dbReference type="PROSITE" id="PS51318">
    <property type="entry name" value="TAT"/>
    <property type="match status" value="1"/>
</dbReference>
<organism evidence="2 3">
    <name type="scientific">Weeksella virosa (strain ATCC 43766 / DSM 16922 / JCM 21250 / CCUG 30538 / CDC 9751 / IAM 14551 / NBRC 16016 / NCTC 11634 / CL345/78)</name>
    <dbReference type="NCBI Taxonomy" id="865938"/>
    <lineage>
        <taxon>Bacteria</taxon>
        <taxon>Pseudomonadati</taxon>
        <taxon>Bacteroidota</taxon>
        <taxon>Flavobacteriia</taxon>
        <taxon>Flavobacteriales</taxon>
        <taxon>Weeksellaceae</taxon>
        <taxon>Weeksella</taxon>
    </lineage>
</organism>
<reference evidence="3" key="2">
    <citation type="journal article" date="2011" name="Stand. Genomic Sci.">
        <title>Complete genome sequence of Weeksella virosa type strain (9751T).</title>
        <authorList>
            <person name="Lang E."/>
            <person name="Teshima H."/>
            <person name="Lucas S."/>
            <person name="Lapidus A."/>
            <person name="Hammon N."/>
            <person name="Deshpande S."/>
            <person name="Nolan M."/>
            <person name="Cheng J."/>
            <person name="Pitluck S."/>
            <person name="Liolios K."/>
            <person name="Pagani I."/>
            <person name="Mikhailova N."/>
            <person name="Ivanova N."/>
            <person name="Mavromatis K."/>
            <person name="Pati A."/>
            <person name="Tapia R."/>
            <person name="Han C."/>
            <person name="Goodwin L."/>
            <person name="Chen A."/>
            <person name="Palaniappan K."/>
            <person name="Land M."/>
            <person name="Hauser L."/>
            <person name="Chang Y."/>
            <person name="Jeffries C."/>
            <person name="Brambilla E."/>
            <person name="Kopitz M."/>
            <person name="Rohde M."/>
            <person name="Goker M."/>
            <person name="Tindall B."/>
            <person name="Detter J."/>
            <person name="Woyke T."/>
            <person name="Bristow J."/>
            <person name="Eisen J."/>
            <person name="Markowitz V."/>
            <person name="Hugenholtz P."/>
            <person name="Klenk H."/>
            <person name="Kyrpides N."/>
        </authorList>
    </citation>
    <scope>NUCLEOTIDE SEQUENCE [LARGE SCALE GENOMIC DNA]</scope>
    <source>
        <strain evidence="3">ATCC 43766 / DSM 16922 / JCM 21250 / NBRC 16016 / NCTC 11634 / CL345/78</strain>
    </source>
</reference>
<dbReference type="KEGG" id="wvi:Weevi_1744"/>
<feature type="domain" description="4Fe-4S ferredoxin-type" evidence="1">
    <location>
        <begin position="781"/>
        <end position="811"/>
    </location>
</feature>
<dbReference type="Gene3D" id="3.30.2070.10">
    <property type="entry name" value="Formate dehydrogenase/DMSO reductase"/>
    <property type="match status" value="1"/>
</dbReference>
<name>F0P076_WEEVC</name>
<dbReference type="InterPro" id="IPR017896">
    <property type="entry name" value="4Fe4S_Fe-S-bd"/>
</dbReference>
<dbReference type="PANTHER" id="PTHR42783">
    <property type="entry name" value="GLUTAMATE SYNTHASE [NADPH] SMALL CHAIN"/>
    <property type="match status" value="1"/>
</dbReference>
<dbReference type="InterPro" id="IPR006311">
    <property type="entry name" value="TAT_signal"/>
</dbReference>
<dbReference type="PROSITE" id="PS51379">
    <property type="entry name" value="4FE4S_FER_2"/>
    <property type="match status" value="2"/>
</dbReference>
<dbReference type="CDD" id="cd10551">
    <property type="entry name" value="PsrB"/>
    <property type="match status" value="1"/>
</dbReference>
<dbReference type="Gene3D" id="3.30.70.20">
    <property type="match status" value="2"/>
</dbReference>
<dbReference type="RefSeq" id="WP_013598825.1">
    <property type="nucleotide sequence ID" value="NC_015144.1"/>
</dbReference>
<dbReference type="PANTHER" id="PTHR42783:SF3">
    <property type="entry name" value="GLUTAMATE SYNTHASE [NADPH] SMALL CHAIN-RELATED"/>
    <property type="match status" value="1"/>
</dbReference>
<dbReference type="EMBL" id="CP002455">
    <property type="protein sequence ID" value="ADX68436.1"/>
    <property type="molecule type" value="Genomic_DNA"/>
</dbReference>
<dbReference type="AlphaFoldDB" id="F0P076"/>
<keyword evidence="3" id="KW-1185">Reference proteome</keyword>
<dbReference type="Gene3D" id="3.40.50.740">
    <property type="match status" value="1"/>
</dbReference>